<dbReference type="Proteomes" id="UP000694553">
    <property type="component" value="Unassembled WGS sequence"/>
</dbReference>
<organism evidence="1 2">
    <name type="scientific">Corvus moneduloides</name>
    <name type="common">New Caledonian crow</name>
    <dbReference type="NCBI Taxonomy" id="1196302"/>
    <lineage>
        <taxon>Eukaryota</taxon>
        <taxon>Metazoa</taxon>
        <taxon>Chordata</taxon>
        <taxon>Craniata</taxon>
        <taxon>Vertebrata</taxon>
        <taxon>Euteleostomi</taxon>
        <taxon>Archelosauria</taxon>
        <taxon>Archosauria</taxon>
        <taxon>Dinosauria</taxon>
        <taxon>Saurischia</taxon>
        <taxon>Theropoda</taxon>
        <taxon>Coelurosauria</taxon>
        <taxon>Aves</taxon>
        <taxon>Neognathae</taxon>
        <taxon>Neoaves</taxon>
        <taxon>Telluraves</taxon>
        <taxon>Australaves</taxon>
        <taxon>Passeriformes</taxon>
        <taxon>Corvoidea</taxon>
        <taxon>Corvidae</taxon>
        <taxon>Corvus</taxon>
    </lineage>
</organism>
<reference evidence="1" key="3">
    <citation type="submission" date="2025-09" db="UniProtKB">
        <authorList>
            <consortium name="Ensembl"/>
        </authorList>
    </citation>
    <scope>IDENTIFICATION</scope>
</reference>
<accession>A0A8U7NLD7</accession>
<sequence>MAAGTEQGCGHGAGLRMEQGCGWSRAAGTEQGCGHGAGLRMEQGCGHGAGLRAEQGCGHGAGLRMEQGCGHGAGCRQSWSKYCSRSHWVTHYVVQSVCSQCQTKQSQSDKRRG</sequence>
<name>A0A8U7NLD7_CORMO</name>
<proteinExistence type="predicted"/>
<keyword evidence="2" id="KW-1185">Reference proteome</keyword>
<evidence type="ECO:0000313" key="2">
    <source>
        <dbReference type="Proteomes" id="UP000694553"/>
    </source>
</evidence>
<dbReference type="OMA" id="ELGCGHE"/>
<reference evidence="2" key="1">
    <citation type="submission" date="2019-10" db="EMBL/GenBank/DDBJ databases">
        <title>Corvus moneduloides (New Caledonian crow) genome, bCorMon1, primary haplotype.</title>
        <authorList>
            <person name="Rutz C."/>
            <person name="Fungtammasan C."/>
            <person name="Mountcastle J."/>
            <person name="Formenti G."/>
            <person name="Chow W."/>
            <person name="Howe K."/>
            <person name="Steele M.P."/>
            <person name="Fernandes J."/>
            <person name="Gilbert M.T.P."/>
            <person name="Fedrigo O."/>
            <person name="Jarvis E.D."/>
            <person name="Gemmell N."/>
        </authorList>
    </citation>
    <scope>NUCLEOTIDE SEQUENCE [LARGE SCALE GENOMIC DNA]</scope>
</reference>
<reference evidence="1" key="2">
    <citation type="submission" date="2025-08" db="UniProtKB">
        <authorList>
            <consortium name="Ensembl"/>
        </authorList>
    </citation>
    <scope>IDENTIFICATION</scope>
</reference>
<protein>
    <submittedName>
        <fullName evidence="1">Uncharacterized protein</fullName>
    </submittedName>
</protein>
<dbReference type="AlphaFoldDB" id="A0A8U7NLD7"/>
<evidence type="ECO:0000313" key="1">
    <source>
        <dbReference type="Ensembl" id="ENSCMUP00000032560.1"/>
    </source>
</evidence>
<dbReference type="Ensembl" id="ENSCMUT00000035070.1">
    <property type="protein sequence ID" value="ENSCMUP00000032560.1"/>
    <property type="gene ID" value="ENSCMUG00000017844.1"/>
</dbReference>